<dbReference type="FunFam" id="1.10.472.80:FF:000010">
    <property type="entry name" value="Putative TBC1 domain family member 5"/>
    <property type="match status" value="1"/>
</dbReference>
<keyword evidence="10" id="KW-0968">Cytoplasmic vesicle</keyword>
<reference evidence="16" key="1">
    <citation type="submission" date="2025-08" db="UniProtKB">
        <authorList>
            <consortium name="Ensembl"/>
        </authorList>
    </citation>
    <scope>IDENTIFICATION</scope>
</reference>
<sequence>MSQSLKGTLLLHLCCILPCQIKTRQINTHQLEFTTANMYHSVSETSHPLQTEEQEIGIDPLQSFLNKPGEGGSNENGSTPPTSDSDGTFISYSKEWEELFVNNNYLATIRLKGINGQLRSSRFRSVCWKLFLDILPQDRSQWIKTTSDLRTSYNKIKEIHITNPRKAGQQDLIINNPLSQDEGSLWNKFFQDKELRAMIEQDVTRTFPEMQYFQQENVRKILTDVLFCYARENEQLLYKQGMHELLAPIVFILHCDHQAFSHASEAAQPSEEMKVLLNPEYLEHDAYAMFTRLMKTAEHWFSTFEHDSQKEKDVTITPTPFARPQDLGPSIAIVAKVNQIQDHLLKKHDIELYMHLNRLEIAPQIYGLRWVRLLFGREFPLQDLLVVWDALFADSITLNLVDYIFVAMLLYIRDALISSNYQTCLGLLMHYPPIGDVHSLILRALFLRDPKRNPRPVTHQFQQNLDYYKARGADLMNKTRASAKAAPLNINKVSNSLLNFGRKLIAPAMASGGAVGTPAGGSSFPPSSMPSRSTVEAPQHQHHHQQHQHYHQSQQQRMMKSESMPVQLGKGQSSKNISSSPSIESLSGGREFTGSPPLSASKKDSFFSTISRSRSQSKTISRKESEEELEAQISFLQGQLNDLEAMCKYCAKMMNTHLGNIQEVILQERLEKEDEILVSLAGLKQIKDILKGSLRFNQSQLEAEENEQITIADDHYCSNNQNKGAGDVLKGPVMTKQQFTSGQQSTTDSSTSESKSADDYIMVSKEEERSKSAVPEPVQPLQAHKEAAVKTEAPSRSSLIFSDPLMGSISASSSNLSSSPDDDSSNNSKDSDFAIVSPLDI</sequence>
<keyword evidence="8" id="KW-0072">Autophagy</keyword>
<keyword evidence="4" id="KW-0343">GTPase activation</keyword>
<feature type="region of interest" description="Disordered" evidence="13">
    <location>
        <begin position="515"/>
        <end position="606"/>
    </location>
</feature>
<feature type="region of interest" description="Disordered" evidence="13">
    <location>
        <begin position="809"/>
        <end position="841"/>
    </location>
</feature>
<dbReference type="Ensembl" id="ENSZLMT00000016416.1">
    <property type="protein sequence ID" value="ENSZLMP00000015974.1"/>
    <property type="gene ID" value="ENSZLMG00000011098.1"/>
</dbReference>
<keyword evidence="6" id="KW-0967">Endosome</keyword>
<evidence type="ECO:0000256" key="14">
    <source>
        <dbReference type="SAM" id="SignalP"/>
    </source>
</evidence>
<evidence type="ECO:0000256" key="8">
    <source>
        <dbReference type="ARBA" id="ARBA00023006"/>
    </source>
</evidence>
<dbReference type="PANTHER" id="PTHR22957:SF337">
    <property type="entry name" value="TBC1 DOMAIN FAMILY MEMBER 5"/>
    <property type="match status" value="1"/>
</dbReference>
<keyword evidence="14" id="KW-0732">Signal</keyword>
<feature type="region of interest" description="Disordered" evidence="13">
    <location>
        <begin position="737"/>
        <end position="797"/>
    </location>
</feature>
<evidence type="ECO:0000256" key="4">
    <source>
        <dbReference type="ARBA" id="ARBA00022468"/>
    </source>
</evidence>
<dbReference type="SUPFAM" id="SSF47923">
    <property type="entry name" value="Ypt/Rab-GAP domain of gyp1p"/>
    <property type="match status" value="2"/>
</dbReference>
<dbReference type="FunFam" id="1.10.8.270:FF:000011">
    <property type="entry name" value="TBC1 domain family member 5"/>
    <property type="match status" value="1"/>
</dbReference>
<feature type="region of interest" description="Disordered" evidence="13">
    <location>
        <begin position="62"/>
        <end position="87"/>
    </location>
</feature>
<evidence type="ECO:0000256" key="9">
    <source>
        <dbReference type="ARBA" id="ARBA00023136"/>
    </source>
</evidence>
<dbReference type="GO" id="GO:0005776">
    <property type="term" value="C:autophagosome"/>
    <property type="evidence" value="ECO:0007669"/>
    <property type="project" value="UniProtKB-SubCell"/>
</dbReference>
<dbReference type="Proteomes" id="UP000694401">
    <property type="component" value="Unassembled WGS sequence"/>
</dbReference>
<dbReference type="SMART" id="SM00164">
    <property type="entry name" value="TBC"/>
    <property type="match status" value="1"/>
</dbReference>
<evidence type="ECO:0000256" key="10">
    <source>
        <dbReference type="ARBA" id="ARBA00023329"/>
    </source>
</evidence>
<evidence type="ECO:0000256" key="12">
    <source>
        <dbReference type="ARBA" id="ARBA00072014"/>
    </source>
</evidence>
<dbReference type="PROSITE" id="PS50086">
    <property type="entry name" value="TBC_RABGAP"/>
    <property type="match status" value="1"/>
</dbReference>
<organism evidence="16 17">
    <name type="scientific">Zosterops lateralis melanops</name>
    <dbReference type="NCBI Taxonomy" id="1220523"/>
    <lineage>
        <taxon>Eukaryota</taxon>
        <taxon>Metazoa</taxon>
        <taxon>Chordata</taxon>
        <taxon>Craniata</taxon>
        <taxon>Vertebrata</taxon>
        <taxon>Euteleostomi</taxon>
        <taxon>Archelosauria</taxon>
        <taxon>Archosauria</taxon>
        <taxon>Dinosauria</taxon>
        <taxon>Saurischia</taxon>
        <taxon>Theropoda</taxon>
        <taxon>Coelurosauria</taxon>
        <taxon>Aves</taxon>
        <taxon>Neognathae</taxon>
        <taxon>Neoaves</taxon>
        <taxon>Telluraves</taxon>
        <taxon>Australaves</taxon>
        <taxon>Passeriformes</taxon>
        <taxon>Sylvioidea</taxon>
        <taxon>Zosteropidae</taxon>
        <taxon>Zosterops</taxon>
    </lineage>
</organism>
<keyword evidence="3" id="KW-0813">Transport</keyword>
<feature type="compositionally biased region" description="Polar residues" evidence="13">
    <location>
        <begin position="75"/>
        <end position="87"/>
    </location>
</feature>
<dbReference type="GO" id="GO:0015031">
    <property type="term" value="P:protein transport"/>
    <property type="evidence" value="ECO:0007669"/>
    <property type="project" value="UniProtKB-KW"/>
</dbReference>
<dbReference type="Gene3D" id="1.10.472.80">
    <property type="entry name" value="Ypt/Rab-GAP domain of gyp1p, domain 3"/>
    <property type="match status" value="1"/>
</dbReference>
<dbReference type="GO" id="GO:0010008">
    <property type="term" value="C:endosome membrane"/>
    <property type="evidence" value="ECO:0007669"/>
    <property type="project" value="UniProtKB-SubCell"/>
</dbReference>
<evidence type="ECO:0000256" key="11">
    <source>
        <dbReference type="ARBA" id="ARBA00062017"/>
    </source>
</evidence>
<feature type="signal peptide" evidence="14">
    <location>
        <begin position="1"/>
        <end position="23"/>
    </location>
</feature>
<evidence type="ECO:0000256" key="7">
    <source>
        <dbReference type="ARBA" id="ARBA00022927"/>
    </source>
</evidence>
<evidence type="ECO:0000256" key="6">
    <source>
        <dbReference type="ARBA" id="ARBA00022753"/>
    </source>
</evidence>
<accession>A0A8D2PLH6</accession>
<evidence type="ECO:0000256" key="1">
    <source>
        <dbReference type="ARBA" id="ARBA00004419"/>
    </source>
</evidence>
<evidence type="ECO:0000259" key="15">
    <source>
        <dbReference type="PROSITE" id="PS50086"/>
    </source>
</evidence>
<dbReference type="InterPro" id="IPR000195">
    <property type="entry name" value="Rab-GAP-TBC_dom"/>
</dbReference>
<keyword evidence="7" id="KW-0653">Protein transport</keyword>
<feature type="compositionally biased region" description="Basic residues" evidence="13">
    <location>
        <begin position="540"/>
        <end position="550"/>
    </location>
</feature>
<comment type="subunit">
    <text evidence="11">Interacts with MAP1LC3A, MAP1LC3B, MAP1LC3C, GABARAP, GABARAPL1, GABARAPL2. Interacts with VPS29 and VPS35; indicative for an association with retromer CSC subcomplex. MAP1LC3A and VPS29 compete for binding to TBC1D5. Interacts with AP2M1; indicative for an association with the AP2 complex. Interacts with ULK1 and ATG13 (phosphorylated); indicative for an association with the activated ULK1-ATG13-FIP200 complex. Interacts with ATG9A; the interactions seems to be restricted to the AP2-clathrin-associated fraction of ATG9A.</text>
</comment>
<evidence type="ECO:0000313" key="17">
    <source>
        <dbReference type="Proteomes" id="UP000694401"/>
    </source>
</evidence>
<feature type="compositionally biased region" description="Low complexity" evidence="13">
    <location>
        <begin position="569"/>
        <end position="589"/>
    </location>
</feature>
<keyword evidence="5" id="KW-0597">Phosphoprotein</keyword>
<reference evidence="16" key="2">
    <citation type="submission" date="2025-09" db="UniProtKB">
        <authorList>
            <consortium name="Ensembl"/>
        </authorList>
    </citation>
    <scope>IDENTIFICATION</scope>
</reference>
<feature type="compositionally biased region" description="Low complexity" evidence="13">
    <location>
        <begin position="522"/>
        <end position="533"/>
    </location>
</feature>
<keyword evidence="17" id="KW-1185">Reference proteome</keyword>
<proteinExistence type="predicted"/>
<dbReference type="Pfam" id="PF00566">
    <property type="entry name" value="RabGAP-TBC"/>
    <property type="match status" value="1"/>
</dbReference>
<name>A0A8D2PLH6_ZOSLA</name>
<feature type="compositionally biased region" description="Low complexity" evidence="13">
    <location>
        <begin position="737"/>
        <end position="754"/>
    </location>
</feature>
<evidence type="ECO:0000256" key="2">
    <source>
        <dbReference type="ARBA" id="ARBA00004608"/>
    </source>
</evidence>
<feature type="domain" description="Rab-GAP TBC" evidence="15">
    <location>
        <begin position="118"/>
        <end position="395"/>
    </location>
</feature>
<dbReference type="PANTHER" id="PTHR22957">
    <property type="entry name" value="TBC1 DOMAIN FAMILY MEMBER GTPASE-ACTIVATING PROTEIN"/>
    <property type="match status" value="1"/>
</dbReference>
<feature type="chain" id="PRO_5034552041" description="TBC1 domain family member 5" evidence="14">
    <location>
        <begin position="24"/>
        <end position="841"/>
    </location>
</feature>
<comment type="subcellular location">
    <subcellularLocation>
        <location evidence="1">Cytoplasmic vesicle</location>
        <location evidence="1">Autophagosome</location>
    </subcellularLocation>
    <subcellularLocation>
        <location evidence="2">Endosome membrane</location>
    </subcellularLocation>
</comment>
<evidence type="ECO:0000256" key="3">
    <source>
        <dbReference type="ARBA" id="ARBA00022448"/>
    </source>
</evidence>
<evidence type="ECO:0000256" key="13">
    <source>
        <dbReference type="SAM" id="MobiDB-lite"/>
    </source>
</evidence>
<evidence type="ECO:0000313" key="16">
    <source>
        <dbReference type="Ensembl" id="ENSZLMP00000015974.1"/>
    </source>
</evidence>
<dbReference type="AlphaFoldDB" id="A0A8D2PLH6"/>
<feature type="compositionally biased region" description="Low complexity" evidence="13">
    <location>
        <begin position="809"/>
        <end position="819"/>
    </location>
</feature>
<dbReference type="GO" id="GO:0006914">
    <property type="term" value="P:autophagy"/>
    <property type="evidence" value="ECO:0007669"/>
    <property type="project" value="UniProtKB-KW"/>
</dbReference>
<keyword evidence="9" id="KW-0472">Membrane</keyword>
<dbReference type="Gene3D" id="1.10.8.270">
    <property type="entry name" value="putative rabgap domain of human tbc1 domain family member 14 like domains"/>
    <property type="match status" value="1"/>
</dbReference>
<dbReference type="InterPro" id="IPR035969">
    <property type="entry name" value="Rab-GAP_TBC_sf"/>
</dbReference>
<dbReference type="GO" id="GO:0005096">
    <property type="term" value="F:GTPase activator activity"/>
    <property type="evidence" value="ECO:0007669"/>
    <property type="project" value="UniProtKB-KW"/>
</dbReference>
<evidence type="ECO:0000256" key="5">
    <source>
        <dbReference type="ARBA" id="ARBA00022553"/>
    </source>
</evidence>
<protein>
    <recommendedName>
        <fullName evidence="12">TBC1 domain family member 5</fullName>
    </recommendedName>
</protein>